<dbReference type="NCBIfam" id="TIGR01498">
    <property type="entry name" value="folK"/>
    <property type="match status" value="1"/>
</dbReference>
<dbReference type="CDD" id="cd00483">
    <property type="entry name" value="HPPK"/>
    <property type="match status" value="1"/>
</dbReference>
<keyword evidence="3" id="KW-0808">Transferase</keyword>
<organism evidence="10">
    <name type="scientific">marine sediment metagenome</name>
    <dbReference type="NCBI Taxonomy" id="412755"/>
    <lineage>
        <taxon>unclassified sequences</taxon>
        <taxon>metagenomes</taxon>
        <taxon>ecological metagenomes</taxon>
    </lineage>
</organism>
<dbReference type="SUPFAM" id="SSF55083">
    <property type="entry name" value="6-hydroxymethyl-7,8-dihydropterin pyrophosphokinase, HPPK"/>
    <property type="match status" value="1"/>
</dbReference>
<keyword evidence="7" id="KW-0289">Folate biosynthesis</keyword>
<evidence type="ECO:0000256" key="2">
    <source>
        <dbReference type="ARBA" id="ARBA00013253"/>
    </source>
</evidence>
<keyword evidence="4" id="KW-0547">Nucleotide-binding</keyword>
<feature type="non-terminal residue" evidence="10">
    <location>
        <position position="1"/>
    </location>
</feature>
<dbReference type="EC" id="2.7.6.3" evidence="2"/>
<dbReference type="GO" id="GO:0016301">
    <property type="term" value="F:kinase activity"/>
    <property type="evidence" value="ECO:0007669"/>
    <property type="project" value="UniProtKB-KW"/>
</dbReference>
<accession>X1QPI4</accession>
<protein>
    <recommendedName>
        <fullName evidence="2">2-amino-4-hydroxy-6-hydroxymethyldihydropteridine diphosphokinase</fullName>
        <ecNumber evidence="2">2.7.6.3</ecNumber>
    </recommendedName>
</protein>
<dbReference type="PANTHER" id="PTHR43071">
    <property type="entry name" value="2-AMINO-4-HYDROXY-6-HYDROXYMETHYLDIHYDROPTERIDINE PYROPHOSPHOKINASE"/>
    <property type="match status" value="1"/>
</dbReference>
<dbReference type="Gene3D" id="3.40.50.300">
    <property type="entry name" value="P-loop containing nucleotide triphosphate hydrolases"/>
    <property type="match status" value="1"/>
</dbReference>
<dbReference type="InterPro" id="IPR027417">
    <property type="entry name" value="P-loop_NTPase"/>
</dbReference>
<dbReference type="UniPathway" id="UPA00077">
    <property type="reaction ID" value="UER00155"/>
</dbReference>
<dbReference type="EMBL" id="BARV01026848">
    <property type="protein sequence ID" value="GAI45189.1"/>
    <property type="molecule type" value="Genomic_DNA"/>
</dbReference>
<dbReference type="PANTHER" id="PTHR43071:SF1">
    <property type="entry name" value="2-AMINO-4-HYDROXY-6-HYDROXYMETHYLDIHYDROPTERIDINE PYROPHOSPHOKINASE"/>
    <property type="match status" value="1"/>
</dbReference>
<proteinExistence type="predicted"/>
<dbReference type="SUPFAM" id="SSF52540">
    <property type="entry name" value="P-loop containing nucleoside triphosphate hydrolases"/>
    <property type="match status" value="1"/>
</dbReference>
<name>X1QPI4_9ZZZZ</name>
<dbReference type="InterPro" id="IPR000550">
    <property type="entry name" value="Hppk"/>
</dbReference>
<feature type="domain" description="Deoxynucleoside kinase" evidence="9">
    <location>
        <begin position="113"/>
        <end position="261"/>
    </location>
</feature>
<dbReference type="GO" id="GO:0003848">
    <property type="term" value="F:2-amino-4-hydroxy-6-hydroxymethyldihydropteridine diphosphokinase activity"/>
    <property type="evidence" value="ECO:0007669"/>
    <property type="project" value="UniProtKB-EC"/>
</dbReference>
<dbReference type="Pfam" id="PF01288">
    <property type="entry name" value="HPPK"/>
    <property type="match status" value="1"/>
</dbReference>
<evidence type="ECO:0000256" key="3">
    <source>
        <dbReference type="ARBA" id="ARBA00022679"/>
    </source>
</evidence>
<dbReference type="GO" id="GO:0005524">
    <property type="term" value="F:ATP binding"/>
    <property type="evidence" value="ECO:0007669"/>
    <property type="project" value="UniProtKB-KW"/>
</dbReference>
<evidence type="ECO:0000259" key="8">
    <source>
        <dbReference type="Pfam" id="PF01288"/>
    </source>
</evidence>
<feature type="domain" description="7,8-dihydro-6-hydroxymethylpterin-pyrophosphokinase" evidence="8">
    <location>
        <begin position="1"/>
        <end position="78"/>
    </location>
</feature>
<keyword evidence="5" id="KW-0418">Kinase</keyword>
<evidence type="ECO:0000256" key="6">
    <source>
        <dbReference type="ARBA" id="ARBA00022840"/>
    </source>
</evidence>
<evidence type="ECO:0000259" key="9">
    <source>
        <dbReference type="Pfam" id="PF01712"/>
    </source>
</evidence>
<sequence length="262" mass="29451">LNAVAEIKTTLSAEDLHKKLADIETSLGRAREEKWSPRTIDLDLLLFGQEIINSANLTVPHREMHLRSFVLKGLCQLNAELLHPVIKESMNELAARLGGADFTLNPDLPQLVSVAGIIGVGKTTLTKKLSDLPGCKRLLEAYDKNPFLSDVYAGKKELALDSQLFFLTHRAEQLNHNALAQGQIALSDYVFDKELIYARRLLNAQQLDSYEKIYPQFSAKIAAPALAIYLTDSVQNCLERIHKRNRPYEQKIEPKFLEDLSS</sequence>
<dbReference type="GO" id="GO:0046654">
    <property type="term" value="P:tetrahydrofolate biosynthetic process"/>
    <property type="evidence" value="ECO:0007669"/>
    <property type="project" value="UniProtKB-UniPathway"/>
</dbReference>
<feature type="non-terminal residue" evidence="10">
    <location>
        <position position="262"/>
    </location>
</feature>
<evidence type="ECO:0000256" key="4">
    <source>
        <dbReference type="ARBA" id="ARBA00022741"/>
    </source>
</evidence>
<keyword evidence="6" id="KW-0067">ATP-binding</keyword>
<evidence type="ECO:0000313" key="10">
    <source>
        <dbReference type="EMBL" id="GAI45189.1"/>
    </source>
</evidence>
<evidence type="ECO:0000256" key="7">
    <source>
        <dbReference type="ARBA" id="ARBA00022909"/>
    </source>
</evidence>
<comment type="pathway">
    <text evidence="1">Cofactor biosynthesis; tetrahydrofolate biosynthesis; 2-amino-4-hydroxy-6-hydroxymethyl-7,8-dihydropteridine diphosphate from 7,8-dihydroneopterin triphosphate: step 4/4.</text>
</comment>
<comment type="caution">
    <text evidence="10">The sequence shown here is derived from an EMBL/GenBank/DDBJ whole genome shotgun (WGS) entry which is preliminary data.</text>
</comment>
<reference evidence="10" key="1">
    <citation type="journal article" date="2014" name="Front. Microbiol.">
        <title>High frequency of phylogenetically diverse reductive dehalogenase-homologous genes in deep subseafloor sedimentary metagenomes.</title>
        <authorList>
            <person name="Kawai M."/>
            <person name="Futagami T."/>
            <person name="Toyoda A."/>
            <person name="Takaki Y."/>
            <person name="Nishi S."/>
            <person name="Hori S."/>
            <person name="Arai W."/>
            <person name="Tsubouchi T."/>
            <person name="Morono Y."/>
            <person name="Uchiyama I."/>
            <person name="Ito T."/>
            <person name="Fujiyama A."/>
            <person name="Inagaki F."/>
            <person name="Takami H."/>
        </authorList>
    </citation>
    <scope>NUCLEOTIDE SEQUENCE</scope>
    <source>
        <strain evidence="10">Expedition CK06-06</strain>
    </source>
</reference>
<dbReference type="AlphaFoldDB" id="X1QPI4"/>
<gene>
    <name evidence="10" type="ORF">S06H3_43301</name>
</gene>
<dbReference type="InterPro" id="IPR035907">
    <property type="entry name" value="Hppk_sf"/>
</dbReference>
<evidence type="ECO:0000256" key="5">
    <source>
        <dbReference type="ARBA" id="ARBA00022777"/>
    </source>
</evidence>
<evidence type="ECO:0000256" key="1">
    <source>
        <dbReference type="ARBA" id="ARBA00005051"/>
    </source>
</evidence>
<dbReference type="Pfam" id="PF01712">
    <property type="entry name" value="dNK"/>
    <property type="match status" value="1"/>
</dbReference>
<dbReference type="InterPro" id="IPR031314">
    <property type="entry name" value="DNK_dom"/>
</dbReference>
<dbReference type="Gene3D" id="3.30.70.560">
    <property type="entry name" value="7,8-Dihydro-6-hydroxymethylpterin-pyrophosphokinase HPPK"/>
    <property type="match status" value="1"/>
</dbReference>
<dbReference type="GO" id="GO:0046656">
    <property type="term" value="P:folic acid biosynthetic process"/>
    <property type="evidence" value="ECO:0007669"/>
    <property type="project" value="UniProtKB-KW"/>
</dbReference>